<keyword evidence="4 7" id="KW-0812">Transmembrane</keyword>
<keyword evidence="7" id="KW-0808">Transferase</keyword>
<dbReference type="GO" id="GO:0012505">
    <property type="term" value="C:endomembrane system"/>
    <property type="evidence" value="ECO:0007669"/>
    <property type="project" value="UniProtKB-SubCell"/>
</dbReference>
<keyword evidence="9" id="KW-1185">Reference proteome</keyword>
<keyword evidence="4 7" id="KW-0735">Signal-anchor</keyword>
<dbReference type="EC" id="2.1.1.-" evidence="7"/>
<evidence type="ECO:0000256" key="2">
    <source>
        <dbReference type="ARBA" id="ARBA00008361"/>
    </source>
</evidence>
<evidence type="ECO:0000256" key="4">
    <source>
        <dbReference type="ARBA" id="ARBA00022968"/>
    </source>
</evidence>
<evidence type="ECO:0000256" key="7">
    <source>
        <dbReference type="RuleBase" id="RU366043"/>
    </source>
</evidence>
<keyword evidence="3 7" id="KW-0489">Methyltransferase</keyword>
<comment type="similarity">
    <text evidence="2 7">Belongs to the methyltransferase superfamily.</text>
</comment>
<reference evidence="8 9" key="1">
    <citation type="submission" date="2024-02" db="EMBL/GenBank/DDBJ databases">
        <authorList>
            <person name="Vignale AGUSTIN F."/>
            <person name="Sosa J E."/>
            <person name="Modenutti C."/>
        </authorList>
    </citation>
    <scope>NUCLEOTIDE SEQUENCE [LARGE SCALE GENOMIC DNA]</scope>
</reference>
<evidence type="ECO:0000256" key="6">
    <source>
        <dbReference type="ARBA" id="ARBA00037847"/>
    </source>
</evidence>
<dbReference type="PANTHER" id="PTHR10108">
    <property type="entry name" value="SAM-DEPENDENT METHYLTRANSFERASE"/>
    <property type="match status" value="1"/>
</dbReference>
<dbReference type="GO" id="GO:0032259">
    <property type="term" value="P:methylation"/>
    <property type="evidence" value="ECO:0007669"/>
    <property type="project" value="UniProtKB-KW"/>
</dbReference>
<evidence type="ECO:0000313" key="9">
    <source>
        <dbReference type="Proteomes" id="UP001642360"/>
    </source>
</evidence>
<dbReference type="InterPro" id="IPR004159">
    <property type="entry name" value="Put_SAM_MeTrfase"/>
</dbReference>
<evidence type="ECO:0000256" key="5">
    <source>
        <dbReference type="ARBA" id="ARBA00023180"/>
    </source>
</evidence>
<comment type="caution">
    <text evidence="8">The sequence shown here is derived from an EMBL/GenBank/DDBJ whole genome shotgun (WGS) entry which is preliminary data.</text>
</comment>
<dbReference type="PANTHER" id="PTHR10108:SF1130">
    <property type="entry name" value="METHYLTRANSFERASE PMT26-RELATED"/>
    <property type="match status" value="1"/>
</dbReference>
<evidence type="ECO:0000313" key="8">
    <source>
        <dbReference type="EMBL" id="CAK9153580.1"/>
    </source>
</evidence>
<dbReference type="GO" id="GO:0008168">
    <property type="term" value="F:methyltransferase activity"/>
    <property type="evidence" value="ECO:0007669"/>
    <property type="project" value="UniProtKB-UniRule"/>
</dbReference>
<protein>
    <recommendedName>
        <fullName evidence="7">Methyltransferase</fullName>
        <ecNumber evidence="7">2.1.1.-</ecNumber>
    </recommendedName>
</protein>
<gene>
    <name evidence="8" type="ORF">ILEXP_LOCUS21860</name>
</gene>
<keyword evidence="5 7" id="KW-0325">Glycoprotein</keyword>
<organism evidence="8 9">
    <name type="scientific">Ilex paraguariensis</name>
    <name type="common">yerba mate</name>
    <dbReference type="NCBI Taxonomy" id="185542"/>
    <lineage>
        <taxon>Eukaryota</taxon>
        <taxon>Viridiplantae</taxon>
        <taxon>Streptophyta</taxon>
        <taxon>Embryophyta</taxon>
        <taxon>Tracheophyta</taxon>
        <taxon>Spermatophyta</taxon>
        <taxon>Magnoliopsida</taxon>
        <taxon>eudicotyledons</taxon>
        <taxon>Gunneridae</taxon>
        <taxon>Pentapetalae</taxon>
        <taxon>asterids</taxon>
        <taxon>campanulids</taxon>
        <taxon>Aquifoliales</taxon>
        <taxon>Aquifoliaceae</taxon>
        <taxon>Ilex</taxon>
    </lineage>
</organism>
<proteinExistence type="inferred from homology"/>
<dbReference type="GO" id="GO:0016020">
    <property type="term" value="C:membrane"/>
    <property type="evidence" value="ECO:0007669"/>
    <property type="project" value="UniProtKB-SubCell"/>
</dbReference>
<dbReference type="SUPFAM" id="SSF53335">
    <property type="entry name" value="S-adenosyl-L-methionine-dependent methyltransferases"/>
    <property type="match status" value="1"/>
</dbReference>
<dbReference type="InterPro" id="IPR029063">
    <property type="entry name" value="SAM-dependent_MTases_sf"/>
</dbReference>
<name>A0ABC8S9S4_9AQUA</name>
<dbReference type="Proteomes" id="UP001642360">
    <property type="component" value="Unassembled WGS sequence"/>
</dbReference>
<dbReference type="EMBL" id="CAUOFW020002414">
    <property type="protein sequence ID" value="CAK9153580.1"/>
    <property type="molecule type" value="Genomic_DNA"/>
</dbReference>
<comment type="subcellular location">
    <subcellularLocation>
        <location evidence="6">Endomembrane system</location>
        <topology evidence="6">Single-pass membrane protein</topology>
    </subcellularLocation>
    <subcellularLocation>
        <location evidence="1 7">Membrane</location>
        <topology evidence="1 7">Single-pass type II membrane protein</topology>
    </subcellularLocation>
</comment>
<evidence type="ECO:0000256" key="3">
    <source>
        <dbReference type="ARBA" id="ARBA00022603"/>
    </source>
</evidence>
<sequence length="254" mass="28815">VVESKNENEAHKSSESEEQTAYRWKLCNVTAGPDYIPCLDNLLAIRNLRSTKHYDHRKRHGPEEPPTCLVPLPEGYQRSLEWPASREKPVPDIALGKRSQVVLDVRCGVASFGGYLFDKDVLTISFSPKDEHEAQVQFALERAIRRISDVMGTKRLPFPSRVFDMPVPDIALGKRSQVVLDVRCGVASFGGYLFDKDVLTISFSPKDEHEAQVQFALERAIRRISDVMGTKRLPFPSRVFDMVHCALSRVPWHI</sequence>
<feature type="non-terminal residue" evidence="8">
    <location>
        <position position="1"/>
    </location>
</feature>
<dbReference type="AlphaFoldDB" id="A0ABC8S9S4"/>
<accession>A0ABC8S9S4</accession>
<dbReference type="Pfam" id="PF03141">
    <property type="entry name" value="Methyltransf_29"/>
    <property type="match status" value="3"/>
</dbReference>
<evidence type="ECO:0000256" key="1">
    <source>
        <dbReference type="ARBA" id="ARBA00004606"/>
    </source>
</evidence>